<evidence type="ECO:0000256" key="3">
    <source>
        <dbReference type="ARBA" id="ARBA00011989"/>
    </source>
</evidence>
<proteinExistence type="inferred from homology"/>
<keyword evidence="9" id="KW-1185">Reference proteome</keyword>
<dbReference type="Pfam" id="PF16363">
    <property type="entry name" value="GDP_Man_Dehyd"/>
    <property type="match status" value="1"/>
</dbReference>
<dbReference type="PATRIC" id="fig|37916.4.peg.394"/>
<dbReference type="GO" id="GO:0042351">
    <property type="term" value="P:'de novo' GDP-L-fucose biosynthetic process"/>
    <property type="evidence" value="ECO:0007669"/>
    <property type="project" value="TreeGrafter"/>
</dbReference>
<sequence length="344" mass="38644">MRKDMKKAVITGITGQDGSYLAELLLDKGYEVHGLIRRSSTFNTSRIDHLYVDPHDPDARLHLHYGDLRDGARLVTLLSQISPDEVYNLGAQSHVRVSFDEPEHTGDTTGMGSIRLLEAVRLSGVQCRFYQASSSEMFGASPPPQNEATFFYPRSPYGAAKVYSYWITKNYREAYGMFAVNGILFNHESPRRGETFVTRKITRAVARIKAGLQDDLYLGNLDAVRDWGYAPEYVDGMWRMLQVDEPDDYVLATGQGHTVRDFVSIAFERAGLDWQDHVRFDQGYVRPTEVDALIGDASKAARVLDWKAEVRTPDLAAIMVDADIDALRCAGTPWVDKPQSVGRK</sequence>
<feature type="domain" description="NAD(P)-binding" evidence="7">
    <location>
        <begin position="10"/>
        <end position="319"/>
    </location>
</feature>
<dbReference type="EMBL" id="JYNL01000004">
    <property type="protein sequence ID" value="KMO83429.1"/>
    <property type="molecule type" value="Genomic_DNA"/>
</dbReference>
<organism evidence="8 9">
    <name type="scientific">Mycolicibacterium chlorophenolicum</name>
    <dbReference type="NCBI Taxonomy" id="37916"/>
    <lineage>
        <taxon>Bacteria</taxon>
        <taxon>Bacillati</taxon>
        <taxon>Actinomycetota</taxon>
        <taxon>Actinomycetes</taxon>
        <taxon>Mycobacteriales</taxon>
        <taxon>Mycobacteriaceae</taxon>
        <taxon>Mycolicibacterium</taxon>
    </lineage>
</organism>
<accession>A0A0J6WLC4</accession>
<protein>
    <recommendedName>
        <fullName evidence="3 6">GDP-mannose 4,6-dehydratase</fullName>
        <ecNumber evidence="3 6">4.2.1.47</ecNumber>
    </recommendedName>
    <alternativeName>
        <fullName evidence="6">GDP-D-mannose dehydratase</fullName>
    </alternativeName>
</protein>
<evidence type="ECO:0000256" key="4">
    <source>
        <dbReference type="ARBA" id="ARBA00022857"/>
    </source>
</evidence>
<evidence type="ECO:0000313" key="8">
    <source>
        <dbReference type="EMBL" id="KMO83429.1"/>
    </source>
</evidence>
<comment type="cofactor">
    <cofactor evidence="1 6">
        <name>NADP(+)</name>
        <dbReference type="ChEBI" id="CHEBI:58349"/>
    </cofactor>
</comment>
<evidence type="ECO:0000313" key="9">
    <source>
        <dbReference type="Proteomes" id="UP000036513"/>
    </source>
</evidence>
<dbReference type="Gene3D" id="3.90.25.10">
    <property type="entry name" value="UDP-galactose 4-epimerase, domain 1"/>
    <property type="match status" value="1"/>
</dbReference>
<name>A0A0J6WLC4_9MYCO</name>
<dbReference type="InterPro" id="IPR006368">
    <property type="entry name" value="GDP_Man_deHydtase"/>
</dbReference>
<evidence type="ECO:0000256" key="2">
    <source>
        <dbReference type="ARBA" id="ARBA00009263"/>
    </source>
</evidence>
<dbReference type="Proteomes" id="UP000036513">
    <property type="component" value="Unassembled WGS sequence"/>
</dbReference>
<evidence type="ECO:0000256" key="6">
    <source>
        <dbReference type="HAMAP-Rule" id="MF_00955"/>
    </source>
</evidence>
<dbReference type="PANTHER" id="PTHR43715">
    <property type="entry name" value="GDP-MANNOSE 4,6-DEHYDRATASE"/>
    <property type="match status" value="1"/>
</dbReference>
<dbReference type="Gene3D" id="3.40.50.720">
    <property type="entry name" value="NAD(P)-binding Rossmann-like Domain"/>
    <property type="match status" value="1"/>
</dbReference>
<dbReference type="EC" id="4.2.1.47" evidence="3 6"/>
<gene>
    <name evidence="6 8" type="primary">gmd</name>
    <name evidence="8" type="ORF">MCHLDSM_00356</name>
</gene>
<evidence type="ECO:0000256" key="5">
    <source>
        <dbReference type="ARBA" id="ARBA00023239"/>
    </source>
</evidence>
<dbReference type="STRING" id="37916.MCHLDSM_00356"/>
<evidence type="ECO:0000259" key="7">
    <source>
        <dbReference type="Pfam" id="PF16363"/>
    </source>
</evidence>
<dbReference type="SUPFAM" id="SSF51735">
    <property type="entry name" value="NAD(P)-binding Rossmann-fold domains"/>
    <property type="match status" value="1"/>
</dbReference>
<reference evidence="8 9" key="1">
    <citation type="journal article" date="2015" name="Genome Biol. Evol.">
        <title>Characterization of Three Mycobacterium spp. with Potential Use in Bioremediation by Genome Sequencing and Comparative Genomics.</title>
        <authorList>
            <person name="Das S."/>
            <person name="Pettersson B.M."/>
            <person name="Behra P.R."/>
            <person name="Ramesh M."/>
            <person name="Dasgupta S."/>
            <person name="Bhattacharya A."/>
            <person name="Kirsebom L.A."/>
        </authorList>
    </citation>
    <scope>NUCLEOTIDE SEQUENCE [LARGE SCALE GENOMIC DNA]</scope>
    <source>
        <strain evidence="8 9">DSM 43826</strain>
    </source>
</reference>
<dbReference type="FunFam" id="3.40.50.720:FF:000102">
    <property type="entry name" value="GDP-mannose 4,6-dehydratase"/>
    <property type="match status" value="1"/>
</dbReference>
<dbReference type="SMR" id="A0A0J6WLC4"/>
<dbReference type="InterPro" id="IPR016040">
    <property type="entry name" value="NAD(P)-bd_dom"/>
</dbReference>
<dbReference type="GO" id="GO:0008446">
    <property type="term" value="F:GDP-mannose 4,6-dehydratase activity"/>
    <property type="evidence" value="ECO:0007669"/>
    <property type="project" value="UniProtKB-UniRule"/>
</dbReference>
<dbReference type="InterPro" id="IPR036291">
    <property type="entry name" value="NAD(P)-bd_dom_sf"/>
</dbReference>
<keyword evidence="5 6" id="KW-0456">Lyase</keyword>
<dbReference type="AlphaFoldDB" id="A0A0J6WLC4"/>
<comment type="catalytic activity">
    <reaction evidence="6">
        <text>GDP-alpha-D-mannose = GDP-4-dehydro-alpha-D-rhamnose + H2O</text>
        <dbReference type="Rhea" id="RHEA:23820"/>
        <dbReference type="ChEBI" id="CHEBI:15377"/>
        <dbReference type="ChEBI" id="CHEBI:57527"/>
        <dbReference type="ChEBI" id="CHEBI:57964"/>
        <dbReference type="EC" id="4.2.1.47"/>
    </reaction>
</comment>
<evidence type="ECO:0000256" key="1">
    <source>
        <dbReference type="ARBA" id="ARBA00001937"/>
    </source>
</evidence>
<dbReference type="GO" id="GO:0070401">
    <property type="term" value="F:NADP+ binding"/>
    <property type="evidence" value="ECO:0007669"/>
    <property type="project" value="UniProtKB-UniRule"/>
</dbReference>
<comment type="caution">
    <text evidence="8">The sequence shown here is derived from an EMBL/GenBank/DDBJ whole genome shotgun (WGS) entry which is preliminary data.</text>
</comment>
<dbReference type="NCBIfam" id="TIGR01472">
    <property type="entry name" value="gmd"/>
    <property type="match status" value="1"/>
</dbReference>
<dbReference type="CDD" id="cd05260">
    <property type="entry name" value="GDP_MD_SDR_e"/>
    <property type="match status" value="1"/>
</dbReference>
<comment type="function">
    <text evidence="6">Catalyzes the conversion of GDP-D-mannose to GDP-4-dehydro-6-deoxy-D-mannose.</text>
</comment>
<keyword evidence="4 6" id="KW-0521">NADP</keyword>
<dbReference type="HAMAP" id="MF_00955">
    <property type="entry name" value="GDP_Man_dehydratase"/>
    <property type="match status" value="1"/>
</dbReference>
<comment type="similarity">
    <text evidence="2 6">Belongs to the NAD(P)-dependent epimerase/dehydratase family. GDP-mannose 4,6-dehydratase subfamily.</text>
</comment>
<comment type="caution">
    <text evidence="6">Lacks conserved residue(s) required for the propagation of feature annotation.</text>
</comment>
<dbReference type="PANTHER" id="PTHR43715:SF1">
    <property type="entry name" value="GDP-MANNOSE 4,6 DEHYDRATASE"/>
    <property type="match status" value="1"/>
</dbReference>